<feature type="transmembrane region" description="Helical" evidence="2">
    <location>
        <begin position="177"/>
        <end position="200"/>
    </location>
</feature>
<keyword evidence="2" id="KW-0472">Membrane</keyword>
<evidence type="ECO:0008006" key="6">
    <source>
        <dbReference type="Google" id="ProtNLM"/>
    </source>
</evidence>
<feature type="compositionally biased region" description="Basic and acidic residues" evidence="1">
    <location>
        <begin position="404"/>
        <end position="416"/>
    </location>
</feature>
<dbReference type="RefSeq" id="XP_002184905.1">
    <property type="nucleotide sequence ID" value="XM_002184869.1"/>
</dbReference>
<keyword evidence="2" id="KW-0812">Transmembrane</keyword>
<dbReference type="EMBL" id="CM000628">
    <property type="protein sequence ID" value="EEC43641.1"/>
    <property type="molecule type" value="Genomic_DNA"/>
</dbReference>
<feature type="chain" id="PRO_5002853123" description="Calmodulin" evidence="3">
    <location>
        <begin position="18"/>
        <end position="450"/>
    </location>
</feature>
<evidence type="ECO:0000256" key="3">
    <source>
        <dbReference type="SAM" id="SignalP"/>
    </source>
</evidence>
<dbReference type="PaxDb" id="2850-Phatr50021"/>
<feature type="region of interest" description="Disordered" evidence="1">
    <location>
        <begin position="209"/>
        <end position="424"/>
    </location>
</feature>
<name>B7GCN1_PHATC</name>
<dbReference type="KEGG" id="pti:PHATRDRAFT_50021"/>
<dbReference type="GeneID" id="7198719"/>
<feature type="signal peptide" evidence="3">
    <location>
        <begin position="1"/>
        <end position="17"/>
    </location>
</feature>
<dbReference type="Proteomes" id="UP000000759">
    <property type="component" value="Chromosome 26"/>
</dbReference>
<dbReference type="OrthoDB" id="48611at2759"/>
<sequence length="450" mass="49167">MKSSVLSILSLIVLARAQDIDPDLIDLPPEGIDFEGCFSDLVTADVNGDGFVKQNEYLNFINTYGKRICHYQEKLTLQQEIAFSSLACNCRSQENASPDCCLRENARIPTTGVSSPSQRTEEQSQYLTSVCVVTDDTIDGECPPVIRDRSTPPPILIAPVLADIVNDDGGLSNAAKWGIIVAAIAAALLLLLLCCCCCVVRRRRGKAVEEEEEETGVLATKSLNGQEMAPDDAAPHGNRDGPDLENGVPFAAASTPRSREDSEYTEEEDASDDESGDGRGKRGCNYMEEEDEAGRRRLRGAGEIPEGGGGNSHALRPIPPKIPEEDPDWDHPGRNIDYPKPDPDEDSVQEFDPYNPGGGVDWPEREKKPPVTFKNNWERLKKDDPDEIDNRKHRIQTGLGEGEVWDKLNEGDEPEKTNSGASGDVFDWVVQSALGVLDNSEAQGHVGHDA</sequence>
<feature type="compositionally biased region" description="Basic and acidic residues" evidence="1">
    <location>
        <begin position="233"/>
        <end position="242"/>
    </location>
</feature>
<feature type="compositionally biased region" description="Basic and acidic residues" evidence="1">
    <location>
        <begin position="329"/>
        <end position="342"/>
    </location>
</feature>
<evidence type="ECO:0000313" key="4">
    <source>
        <dbReference type="EMBL" id="EEC43641.1"/>
    </source>
</evidence>
<reference evidence="4 5" key="1">
    <citation type="journal article" date="2008" name="Nature">
        <title>The Phaeodactylum genome reveals the evolutionary history of diatom genomes.</title>
        <authorList>
            <person name="Bowler C."/>
            <person name="Allen A.E."/>
            <person name="Badger J.H."/>
            <person name="Grimwood J."/>
            <person name="Jabbari K."/>
            <person name="Kuo A."/>
            <person name="Maheswari U."/>
            <person name="Martens C."/>
            <person name="Maumus F."/>
            <person name="Otillar R.P."/>
            <person name="Rayko E."/>
            <person name="Salamov A."/>
            <person name="Vandepoele K."/>
            <person name="Beszteri B."/>
            <person name="Gruber A."/>
            <person name="Heijde M."/>
            <person name="Katinka M."/>
            <person name="Mock T."/>
            <person name="Valentin K."/>
            <person name="Verret F."/>
            <person name="Berges J.A."/>
            <person name="Brownlee C."/>
            <person name="Cadoret J.P."/>
            <person name="Chiovitti A."/>
            <person name="Choi C.J."/>
            <person name="Coesel S."/>
            <person name="De Martino A."/>
            <person name="Detter J.C."/>
            <person name="Durkin C."/>
            <person name="Falciatore A."/>
            <person name="Fournet J."/>
            <person name="Haruta M."/>
            <person name="Huysman M.J."/>
            <person name="Jenkins B.D."/>
            <person name="Jiroutova K."/>
            <person name="Jorgensen R.E."/>
            <person name="Joubert Y."/>
            <person name="Kaplan A."/>
            <person name="Kroger N."/>
            <person name="Kroth P.G."/>
            <person name="La Roche J."/>
            <person name="Lindquist E."/>
            <person name="Lommer M."/>
            <person name="Martin-Jezequel V."/>
            <person name="Lopez P.J."/>
            <person name="Lucas S."/>
            <person name="Mangogna M."/>
            <person name="McGinnis K."/>
            <person name="Medlin L.K."/>
            <person name="Montsant A."/>
            <person name="Oudot-Le Secq M.P."/>
            <person name="Napoli C."/>
            <person name="Obornik M."/>
            <person name="Parker M.S."/>
            <person name="Petit J.L."/>
            <person name="Porcel B.M."/>
            <person name="Poulsen N."/>
            <person name="Robison M."/>
            <person name="Rychlewski L."/>
            <person name="Rynearson T.A."/>
            <person name="Schmutz J."/>
            <person name="Shapiro H."/>
            <person name="Siaut M."/>
            <person name="Stanley M."/>
            <person name="Sussman M.R."/>
            <person name="Taylor A.R."/>
            <person name="Vardi A."/>
            <person name="von Dassow P."/>
            <person name="Vyverman W."/>
            <person name="Willis A."/>
            <person name="Wyrwicz L.S."/>
            <person name="Rokhsar D.S."/>
            <person name="Weissenbach J."/>
            <person name="Armbrust E.V."/>
            <person name="Green B.R."/>
            <person name="Van de Peer Y."/>
            <person name="Grigoriev I.V."/>
        </authorList>
    </citation>
    <scope>NUCLEOTIDE SEQUENCE [LARGE SCALE GENOMIC DNA]</scope>
    <source>
        <strain evidence="4 5">CCAP 1055/1</strain>
    </source>
</reference>
<evidence type="ECO:0000256" key="1">
    <source>
        <dbReference type="SAM" id="MobiDB-lite"/>
    </source>
</evidence>
<feature type="compositionally biased region" description="Acidic residues" evidence="1">
    <location>
        <begin position="263"/>
        <end position="275"/>
    </location>
</feature>
<organism evidence="4 5">
    <name type="scientific">Phaeodactylum tricornutum (strain CCAP 1055/1)</name>
    <dbReference type="NCBI Taxonomy" id="556484"/>
    <lineage>
        <taxon>Eukaryota</taxon>
        <taxon>Sar</taxon>
        <taxon>Stramenopiles</taxon>
        <taxon>Ochrophyta</taxon>
        <taxon>Bacillariophyta</taxon>
        <taxon>Bacillariophyceae</taxon>
        <taxon>Bacillariophycidae</taxon>
        <taxon>Naviculales</taxon>
        <taxon>Phaeodactylaceae</taxon>
        <taxon>Phaeodactylum</taxon>
    </lineage>
</organism>
<dbReference type="InParanoid" id="B7GCN1"/>
<gene>
    <name evidence="4" type="ORF">PHATRDRAFT_50021</name>
</gene>
<protein>
    <recommendedName>
        <fullName evidence="6">Calmodulin</fullName>
    </recommendedName>
</protein>
<evidence type="ECO:0000256" key="2">
    <source>
        <dbReference type="SAM" id="Phobius"/>
    </source>
</evidence>
<keyword evidence="2" id="KW-1133">Transmembrane helix</keyword>
<evidence type="ECO:0000313" key="5">
    <source>
        <dbReference type="Proteomes" id="UP000000759"/>
    </source>
</evidence>
<keyword evidence="5" id="KW-1185">Reference proteome</keyword>
<accession>B7GCN1</accession>
<dbReference type="HOGENOM" id="CLU_609016_0_0_1"/>
<dbReference type="AlphaFoldDB" id="B7GCN1"/>
<reference evidence="5" key="2">
    <citation type="submission" date="2008-08" db="EMBL/GenBank/DDBJ databases">
        <authorList>
            <consortium name="Diatom Consortium"/>
            <person name="Grigoriev I."/>
            <person name="Grimwood J."/>
            <person name="Kuo A."/>
            <person name="Otillar R.P."/>
            <person name="Salamov A."/>
            <person name="Detter J.C."/>
            <person name="Lindquist E."/>
            <person name="Shapiro H."/>
            <person name="Lucas S."/>
            <person name="Glavina del Rio T."/>
            <person name="Pitluck S."/>
            <person name="Rokhsar D."/>
            <person name="Bowler C."/>
        </authorList>
    </citation>
    <scope>GENOME REANNOTATION</scope>
    <source>
        <strain evidence="5">CCAP 1055/1</strain>
    </source>
</reference>
<proteinExistence type="predicted"/>
<keyword evidence="3" id="KW-0732">Signal</keyword>
<feature type="compositionally biased region" description="Basic and acidic residues" evidence="1">
    <location>
        <begin position="376"/>
        <end position="390"/>
    </location>
</feature>